<dbReference type="Pfam" id="PF15275">
    <property type="entry name" value="PEHE"/>
    <property type="match status" value="1"/>
</dbReference>
<dbReference type="STRING" id="45351.A7RRX6"/>
<keyword evidence="4" id="KW-1185">Reference proteome</keyword>
<feature type="compositionally biased region" description="Basic residues" evidence="1">
    <location>
        <begin position="1"/>
        <end position="15"/>
    </location>
</feature>
<gene>
    <name evidence="3" type="ORF">NEMVEDRAFT_v1g240276</name>
</gene>
<evidence type="ECO:0000259" key="2">
    <source>
        <dbReference type="PROSITE" id="PS52052"/>
    </source>
</evidence>
<dbReference type="Gene3D" id="6.10.250.2000">
    <property type="match status" value="1"/>
</dbReference>
<dbReference type="PROSITE" id="PS52052">
    <property type="entry name" value="PEHE"/>
    <property type="match status" value="1"/>
</dbReference>
<dbReference type="eggNOG" id="ENOG502QQ0S">
    <property type="taxonomic scope" value="Eukaryota"/>
</dbReference>
<dbReference type="PANTHER" id="PTHR21656">
    <property type="entry name" value="MALE-SPECIFIC LETHAL-1 PROTEIN"/>
    <property type="match status" value="1"/>
</dbReference>
<feature type="compositionally biased region" description="Polar residues" evidence="1">
    <location>
        <begin position="108"/>
        <end position="121"/>
    </location>
</feature>
<feature type="domain" description="PEHE" evidence="2">
    <location>
        <begin position="103"/>
        <end position="230"/>
    </location>
</feature>
<dbReference type="PANTHER" id="PTHR21656:SF2">
    <property type="entry name" value="MALE-SPECIFIC LETHAL 1 HOMOLOG"/>
    <property type="match status" value="1"/>
</dbReference>
<feature type="region of interest" description="Disordered" evidence="1">
    <location>
        <begin position="165"/>
        <end position="192"/>
    </location>
</feature>
<dbReference type="EMBL" id="DS469532">
    <property type="protein sequence ID" value="EDO45903.1"/>
    <property type="molecule type" value="Genomic_DNA"/>
</dbReference>
<evidence type="ECO:0000313" key="4">
    <source>
        <dbReference type="Proteomes" id="UP000001593"/>
    </source>
</evidence>
<protein>
    <recommendedName>
        <fullName evidence="2">PEHE domain-containing protein</fullName>
    </recommendedName>
</protein>
<feature type="region of interest" description="Disordered" evidence="1">
    <location>
        <begin position="1"/>
        <end position="33"/>
    </location>
</feature>
<dbReference type="AlphaFoldDB" id="A7RRX6"/>
<dbReference type="HOGENOM" id="CLU_1002211_0_0_1"/>
<organism evidence="3 4">
    <name type="scientific">Nematostella vectensis</name>
    <name type="common">Starlet sea anemone</name>
    <dbReference type="NCBI Taxonomy" id="45351"/>
    <lineage>
        <taxon>Eukaryota</taxon>
        <taxon>Metazoa</taxon>
        <taxon>Cnidaria</taxon>
        <taxon>Anthozoa</taxon>
        <taxon>Hexacorallia</taxon>
        <taxon>Actiniaria</taxon>
        <taxon>Edwardsiidae</taxon>
        <taxon>Nematostella</taxon>
    </lineage>
</organism>
<proteinExistence type="predicted"/>
<reference evidence="3 4" key="1">
    <citation type="journal article" date="2007" name="Science">
        <title>Sea anemone genome reveals ancestral eumetazoan gene repertoire and genomic organization.</title>
        <authorList>
            <person name="Putnam N.H."/>
            <person name="Srivastava M."/>
            <person name="Hellsten U."/>
            <person name="Dirks B."/>
            <person name="Chapman J."/>
            <person name="Salamov A."/>
            <person name="Terry A."/>
            <person name="Shapiro H."/>
            <person name="Lindquist E."/>
            <person name="Kapitonov V.V."/>
            <person name="Jurka J."/>
            <person name="Genikhovich G."/>
            <person name="Grigoriev I.V."/>
            <person name="Lucas S.M."/>
            <person name="Steele R.E."/>
            <person name="Finnerty J.R."/>
            <person name="Technau U."/>
            <person name="Martindale M.Q."/>
            <person name="Rokhsar D.S."/>
        </authorList>
    </citation>
    <scope>NUCLEOTIDE SEQUENCE [LARGE SCALE GENOMIC DNA]</scope>
    <source>
        <strain evidence="4">CH2 X CH6</strain>
    </source>
</reference>
<name>A7RRX6_NEMVE</name>
<feature type="region of interest" description="Disordered" evidence="1">
    <location>
        <begin position="244"/>
        <end position="263"/>
    </location>
</feature>
<evidence type="ECO:0000313" key="3">
    <source>
        <dbReference type="EMBL" id="EDO45903.1"/>
    </source>
</evidence>
<dbReference type="SMART" id="SM01300">
    <property type="entry name" value="PEHE"/>
    <property type="match status" value="1"/>
</dbReference>
<dbReference type="InterPro" id="IPR029332">
    <property type="entry name" value="PEHE_dom"/>
</dbReference>
<dbReference type="InParanoid" id="A7RRX6"/>
<feature type="compositionally biased region" description="Basic and acidic residues" evidence="1">
    <location>
        <begin position="165"/>
        <end position="186"/>
    </location>
</feature>
<dbReference type="Proteomes" id="UP000001593">
    <property type="component" value="Unassembled WGS sequence"/>
</dbReference>
<dbReference type="InterPro" id="IPR026711">
    <property type="entry name" value="Msl-1"/>
</dbReference>
<feature type="region of interest" description="Disordered" evidence="1">
    <location>
        <begin position="87"/>
        <end position="122"/>
    </location>
</feature>
<sequence>MHRMERRMAVRKRSRNLSNSDQECTEEKTKPLAPKSRRLSVEQMIRKKRVPTSFSVVMSSCMSNDLSYDTHMRTELLYLHNLPEGEKAKPTLNTTAPTADKDVVGSKSARSSARNVPLTSEDQPENIEDDAFIKRHIKQELEEKRRKRWDVQRFRELQQHKSLEERNRMREEARLKGRKSLSKDCTDSEQQTVSPSVEEILAVEVSDTVPVSVFGCPVPLFQSREFDIPWFSLERRELQERALREKPKSTRGRGRVRGCGGRGGRGRRGRGCWIRKML</sequence>
<dbReference type="PhylomeDB" id="A7RRX6"/>
<accession>A7RRX6</accession>
<dbReference type="GO" id="GO:0072487">
    <property type="term" value="C:MSL complex"/>
    <property type="evidence" value="ECO:0007669"/>
    <property type="project" value="InterPro"/>
</dbReference>
<evidence type="ECO:0000256" key="1">
    <source>
        <dbReference type="SAM" id="MobiDB-lite"/>
    </source>
</evidence>